<dbReference type="EMBL" id="JAVDRD010000006">
    <property type="protein sequence ID" value="MDR6511886.1"/>
    <property type="molecule type" value="Genomic_DNA"/>
</dbReference>
<comment type="caution">
    <text evidence="1">The sequence shown here is derived from an EMBL/GenBank/DDBJ whole genome shotgun (WGS) entry which is preliminary data.</text>
</comment>
<name>A0ABU1MNI3_9SPHN</name>
<evidence type="ECO:0000313" key="1">
    <source>
        <dbReference type="EMBL" id="MDR6511886.1"/>
    </source>
</evidence>
<dbReference type="Proteomes" id="UP001184150">
    <property type="component" value="Unassembled WGS sequence"/>
</dbReference>
<reference evidence="1 2" key="1">
    <citation type="submission" date="2023-07" db="EMBL/GenBank/DDBJ databases">
        <title>Sorghum-associated microbial communities from plants grown in Nebraska, USA.</title>
        <authorList>
            <person name="Schachtman D."/>
        </authorList>
    </citation>
    <scope>NUCLEOTIDE SEQUENCE [LARGE SCALE GENOMIC DNA]</scope>
    <source>
        <strain evidence="1 2">DS1027</strain>
    </source>
</reference>
<dbReference type="CDD" id="cd20297">
    <property type="entry name" value="cupin_HQDO_small"/>
    <property type="match status" value="1"/>
</dbReference>
<organism evidence="1 2">
    <name type="scientific">Novosphingobium capsulatum</name>
    <dbReference type="NCBI Taxonomy" id="13688"/>
    <lineage>
        <taxon>Bacteria</taxon>
        <taxon>Pseudomonadati</taxon>
        <taxon>Pseudomonadota</taxon>
        <taxon>Alphaproteobacteria</taxon>
        <taxon>Sphingomonadales</taxon>
        <taxon>Sphingomonadaceae</taxon>
        <taxon>Novosphingobium</taxon>
    </lineage>
</organism>
<evidence type="ECO:0008006" key="3">
    <source>
        <dbReference type="Google" id="ProtNLM"/>
    </source>
</evidence>
<proteinExistence type="predicted"/>
<dbReference type="RefSeq" id="WP_309805614.1">
    <property type="nucleotide sequence ID" value="NZ_JAVDRD010000006.1"/>
</dbReference>
<evidence type="ECO:0000313" key="2">
    <source>
        <dbReference type="Proteomes" id="UP001184150"/>
    </source>
</evidence>
<gene>
    <name evidence="1" type="ORF">J2792_002762</name>
</gene>
<keyword evidence="2" id="KW-1185">Reference proteome</keyword>
<accession>A0ABU1MNI3</accession>
<protein>
    <recommendedName>
        <fullName evidence="3">Hydroxyquinol 1,2-dioxygenase</fullName>
    </recommendedName>
</protein>
<sequence>MSDVITRFGSLDDYEKGGVEIINDDPRNYVFSNVFEVAKTNAPYARVAVGINFEYVIEAARAEGTSPWYTCAHDEFVLCMDGDVEVHLVKLARPDDHVDPEHEGAVQLADAMPDGRKMGRLVLRRGHQGLLPVGAAYRFHAEKPAVILVQTILGDVTVQKWAEICQTTA</sequence>